<accession>A0A964V0F8</accession>
<dbReference type="EMBL" id="RGOB01000087">
    <property type="protein sequence ID" value="NCU53291.1"/>
    <property type="molecule type" value="Genomic_DNA"/>
</dbReference>
<protein>
    <submittedName>
        <fullName evidence="1">Uncharacterized protein</fullName>
    </submittedName>
</protein>
<organism evidence="1 3">
    <name type="scientific">Candidatus Fonsibacter lacus</name>
    <dbReference type="NCBI Taxonomy" id="2576439"/>
    <lineage>
        <taxon>Bacteria</taxon>
        <taxon>Pseudomonadati</taxon>
        <taxon>Pseudomonadota</taxon>
        <taxon>Alphaproteobacteria</taxon>
        <taxon>Candidatus Pelagibacterales</taxon>
        <taxon>Candidatus Pelagibacterales incertae sedis</taxon>
        <taxon>Candidatus Fonsibacter</taxon>
    </lineage>
</organism>
<dbReference type="EMBL" id="RGET01000031">
    <property type="protein sequence ID" value="NBN87982.1"/>
    <property type="molecule type" value="Genomic_DNA"/>
</dbReference>
<sequence>MFGLFSSKTKKIEEKLSNLATEIASIQKSIIIYPNENNYKNLHMSKTKELNSLYNDLEDAKGKDYLNDFIRKLSNEYKKSEYVLSKAEQKILDKILIEYKVKVKIKA</sequence>
<gene>
    <name evidence="1" type="ORF">EBV32_02685</name>
    <name evidence="2" type="ORF">EBX74_03200</name>
</gene>
<dbReference type="AlphaFoldDB" id="A0A964V0F8"/>
<reference evidence="1" key="1">
    <citation type="submission" date="2018-10" db="EMBL/GenBank/DDBJ databases">
        <title>Iterative Subtractive Binning of Freshwater Chronoseries Metagenomes Recovers Nearly Complete Genomes from over Four Hundred Novel Species.</title>
        <authorList>
            <person name="Rodriguez-R L.M."/>
            <person name="Tsementzi D."/>
            <person name="Luo C."/>
            <person name="Konstantinidis K.T."/>
        </authorList>
    </citation>
    <scope>NUCLEOTIDE SEQUENCE</scope>
    <source>
        <strain evidence="1">WB7_6_001</strain>
        <strain evidence="2">WB8_2A_004</strain>
    </source>
</reference>
<evidence type="ECO:0000313" key="3">
    <source>
        <dbReference type="Proteomes" id="UP000713222"/>
    </source>
</evidence>
<comment type="caution">
    <text evidence="1">The sequence shown here is derived from an EMBL/GenBank/DDBJ whole genome shotgun (WGS) entry which is preliminary data.</text>
</comment>
<dbReference type="Proteomes" id="UP000747791">
    <property type="component" value="Unassembled WGS sequence"/>
</dbReference>
<name>A0A964V0F8_9PROT</name>
<evidence type="ECO:0000313" key="1">
    <source>
        <dbReference type="EMBL" id="NBN87982.1"/>
    </source>
</evidence>
<evidence type="ECO:0000313" key="2">
    <source>
        <dbReference type="EMBL" id="NCU53291.1"/>
    </source>
</evidence>
<dbReference type="Proteomes" id="UP000713222">
    <property type="component" value="Unassembled WGS sequence"/>
</dbReference>
<proteinExistence type="predicted"/>